<dbReference type="SUPFAM" id="SSF47203">
    <property type="entry name" value="Acyl-CoA dehydrogenase C-terminal domain-like"/>
    <property type="match status" value="1"/>
</dbReference>
<dbReference type="InterPro" id="IPR012687">
    <property type="entry name" value="HpaB_Deino-type"/>
</dbReference>
<dbReference type="AlphaFoldDB" id="A0A8J7YY20"/>
<dbReference type="Gene3D" id="1.10.3140.10">
    <property type="entry name" value="4-hydroxybutyryl-coa dehydratase, domain 1"/>
    <property type="match status" value="1"/>
</dbReference>
<sequence length="482" mass="55423">MPVRNGRKYLDDLDRTRREVWIGGRKITTGITEHPAFRQMAVTMSKLYDMQCDPELEDEMTYVSPSTGDRVGMSFLQPVTREDLLRRRRMMKRWADYSGGMLGRTPDYLNSDIMAMASASRFFSLADPSFGENIVNYYTYVRENDLLMTHTLINPQTNRSAPPSKQKDPFIAARIVEKRRDGIVVRGARMLATFPLADEIIVFPSTVIKSGPEDLPYSMAFAIPVDSPGLKFLCREPFCSDSRFDHPLAYGFEEMDAVVVFDDVFVPRERIFLLEDAERANVLHERTDAVVHMSHQVVTREIAKTEFILGVVSLMVETIGIGQFQHVQEKVARIEMILESLRALLIASEQEAELNSWGIMTPRFKYLNVARNVYPRLYPSIRETLQQLGASGLMAMPSSADMESEIRHYIDTYYQGKNSGAEERIRLFKLAWDIAGSSFGSRQEMYERFFFGDPVRMASAFYSWYDTSHFRKMVSDFLDRED</sequence>
<dbReference type="PIRSF" id="PIRSF000331">
    <property type="entry name" value="HpaA_HpaB"/>
    <property type="match status" value="1"/>
</dbReference>
<accession>A0A8J7YY20</accession>
<evidence type="ECO:0000259" key="4">
    <source>
        <dbReference type="Pfam" id="PF03241"/>
    </source>
</evidence>
<dbReference type="PANTHER" id="PTHR36117:SF3">
    <property type="entry name" value="4-HYDROXYPHENYLACETATE 3-MONOOXYGENASE-RELATED"/>
    <property type="match status" value="1"/>
</dbReference>
<evidence type="ECO:0000256" key="3">
    <source>
        <dbReference type="ARBA" id="ARBA00023002"/>
    </source>
</evidence>
<dbReference type="Proteomes" id="UP000716004">
    <property type="component" value="Unassembled WGS sequence"/>
</dbReference>
<feature type="domain" description="HpaB/PvcC/4-BUDH N-terminal" evidence="5">
    <location>
        <begin position="6"/>
        <end position="273"/>
    </location>
</feature>
<dbReference type="GO" id="GO:0010124">
    <property type="term" value="P:phenylacetate catabolic process"/>
    <property type="evidence" value="ECO:0007669"/>
    <property type="project" value="InterPro"/>
</dbReference>
<dbReference type="EMBL" id="JAGVSJ010000005">
    <property type="protein sequence ID" value="MBX8631501.1"/>
    <property type="molecule type" value="Genomic_DNA"/>
</dbReference>
<dbReference type="EMBL" id="JAHEAC010000069">
    <property type="protein sequence ID" value="MBX8644511.1"/>
    <property type="molecule type" value="Genomic_DNA"/>
</dbReference>
<reference evidence="7" key="1">
    <citation type="submission" date="2021-05" db="EMBL/GenBank/DDBJ databases">
        <title>Genomic insights into ecological role and evolution of a novel Thermoplasmata order Candidatus Sysuiplasmatales.</title>
        <authorList>
            <person name="Yuan Y."/>
        </authorList>
    </citation>
    <scope>NUCLEOTIDE SEQUENCE</scope>
    <source>
        <strain evidence="7">TUT19-bin139</strain>
        <strain evidence="6">YP2-bin.285</strain>
    </source>
</reference>
<comment type="caution">
    <text evidence="7">The sequence shown here is derived from an EMBL/GenBank/DDBJ whole genome shotgun (WGS) entry which is preliminary data.</text>
</comment>
<evidence type="ECO:0000313" key="8">
    <source>
        <dbReference type="Proteomes" id="UP000750197"/>
    </source>
</evidence>
<dbReference type="InterPro" id="IPR024674">
    <property type="entry name" value="HpaB/PvcC/4-BUDH_N"/>
</dbReference>
<dbReference type="SUPFAM" id="SSF56645">
    <property type="entry name" value="Acyl-CoA dehydrogenase NM domain-like"/>
    <property type="match status" value="1"/>
</dbReference>
<dbReference type="InterPro" id="IPR009100">
    <property type="entry name" value="AcylCoA_DH/oxidase_NM_dom_sf"/>
</dbReference>
<dbReference type="PANTHER" id="PTHR36117">
    <property type="entry name" value="4-HYDROXYPHENYLACETATE 3-MONOOXYGENASE-RELATED"/>
    <property type="match status" value="1"/>
</dbReference>
<dbReference type="Gene3D" id="2.40.110.10">
    <property type="entry name" value="Butyryl-CoA Dehydrogenase, subunit A, domain 2"/>
    <property type="match status" value="1"/>
</dbReference>
<dbReference type="InterPro" id="IPR024719">
    <property type="entry name" value="HpaB/PvcC/4-BUDH_C"/>
</dbReference>
<keyword evidence="3 7" id="KW-0560">Oxidoreductase</keyword>
<dbReference type="Pfam" id="PF03241">
    <property type="entry name" value="HpaB"/>
    <property type="match status" value="1"/>
</dbReference>
<dbReference type="EC" id="1.14.14.9" evidence="7"/>
<organism evidence="7 8">
    <name type="scientific">Candidatus Sysuiplasma superficiale</name>
    <dbReference type="NCBI Taxonomy" id="2823368"/>
    <lineage>
        <taxon>Archaea</taxon>
        <taxon>Methanobacteriati</taxon>
        <taxon>Thermoplasmatota</taxon>
        <taxon>Thermoplasmata</taxon>
        <taxon>Candidatus Sysuiplasmatales</taxon>
        <taxon>Candidatus Sysuiplasmataceae</taxon>
        <taxon>Candidatus Sysuiplasma</taxon>
    </lineage>
</organism>
<dbReference type="Pfam" id="PF11794">
    <property type="entry name" value="HpaB_N"/>
    <property type="match status" value="1"/>
</dbReference>
<dbReference type="InterPro" id="IPR036250">
    <property type="entry name" value="AcylCo_DH-like_C"/>
</dbReference>
<dbReference type="InterPro" id="IPR046373">
    <property type="entry name" value="Acyl-CoA_Oxase/DH_mid-dom_sf"/>
</dbReference>
<dbReference type="InterPro" id="IPR004925">
    <property type="entry name" value="HpaB/PvcC/4-BUDH"/>
</dbReference>
<keyword evidence="2" id="KW-0274">FAD</keyword>
<name>A0A8J7YY20_9ARCH</name>
<dbReference type="GO" id="GO:0050660">
    <property type="term" value="F:flavin adenine dinucleotide binding"/>
    <property type="evidence" value="ECO:0007669"/>
    <property type="project" value="InterPro"/>
</dbReference>
<protein>
    <submittedName>
        <fullName evidence="7">4-hydroxyphenylacetate 3-monooxygenase, oxygenase component</fullName>
        <ecNumber evidence="7">1.14.14.9</ecNumber>
    </submittedName>
</protein>
<dbReference type="GO" id="GO:0052881">
    <property type="term" value="F:4-hydroxyphenylacetate 3-monooxygenase activity"/>
    <property type="evidence" value="ECO:0007669"/>
    <property type="project" value="UniProtKB-EC"/>
</dbReference>
<feature type="domain" description="HpaB/PvcC/4-BUDH C-terminal" evidence="4">
    <location>
        <begin position="281"/>
        <end position="479"/>
    </location>
</feature>
<evidence type="ECO:0000259" key="5">
    <source>
        <dbReference type="Pfam" id="PF11794"/>
    </source>
</evidence>
<dbReference type="NCBIfam" id="TIGR02309">
    <property type="entry name" value="HpaB-1"/>
    <property type="match status" value="1"/>
</dbReference>
<gene>
    <name evidence="7" type="primary">hpaB</name>
    <name evidence="6" type="ORF">J9259_03135</name>
    <name evidence="7" type="ORF">KIY12_07310</name>
</gene>
<dbReference type="Proteomes" id="UP000750197">
    <property type="component" value="Unassembled WGS sequence"/>
</dbReference>
<dbReference type="GO" id="GO:0016627">
    <property type="term" value="F:oxidoreductase activity, acting on the CH-CH group of donors"/>
    <property type="evidence" value="ECO:0007669"/>
    <property type="project" value="InterPro"/>
</dbReference>
<evidence type="ECO:0000313" key="7">
    <source>
        <dbReference type="EMBL" id="MBX8644511.1"/>
    </source>
</evidence>
<evidence type="ECO:0000256" key="1">
    <source>
        <dbReference type="ARBA" id="ARBA00022630"/>
    </source>
</evidence>
<keyword evidence="1" id="KW-0285">Flavoprotein</keyword>
<dbReference type="Gene3D" id="1.20.140.10">
    <property type="entry name" value="Butyryl-CoA Dehydrogenase, subunit A, domain 3"/>
    <property type="match status" value="1"/>
</dbReference>
<evidence type="ECO:0000256" key="2">
    <source>
        <dbReference type="ARBA" id="ARBA00022827"/>
    </source>
</evidence>
<proteinExistence type="predicted"/>
<evidence type="ECO:0000313" key="6">
    <source>
        <dbReference type="EMBL" id="MBX8631501.1"/>
    </source>
</evidence>